<proteinExistence type="predicted"/>
<protein>
    <submittedName>
        <fullName evidence="2">Uncharacterized metal-binding protein YceD, DUF177 family</fullName>
    </submittedName>
</protein>
<dbReference type="EMBL" id="FOKK01000021">
    <property type="protein sequence ID" value="SFB56854.1"/>
    <property type="molecule type" value="Genomic_DNA"/>
</dbReference>
<feature type="compositionally biased region" description="Low complexity" evidence="1">
    <location>
        <begin position="189"/>
        <end position="198"/>
    </location>
</feature>
<dbReference type="Proteomes" id="UP000198790">
    <property type="component" value="Unassembled WGS sequence"/>
</dbReference>
<evidence type="ECO:0000313" key="2">
    <source>
        <dbReference type="EMBL" id="SFB56854.1"/>
    </source>
</evidence>
<keyword evidence="3" id="KW-1185">Reference proteome</keyword>
<gene>
    <name evidence="2" type="ORF">SAMN04489723_12155</name>
</gene>
<evidence type="ECO:0000256" key="1">
    <source>
        <dbReference type="SAM" id="MobiDB-lite"/>
    </source>
</evidence>
<organism evidence="2 3">
    <name type="scientific">Algoriphagus aquimarinus</name>
    <dbReference type="NCBI Taxonomy" id="237018"/>
    <lineage>
        <taxon>Bacteria</taxon>
        <taxon>Pseudomonadati</taxon>
        <taxon>Bacteroidota</taxon>
        <taxon>Cytophagia</taxon>
        <taxon>Cytophagales</taxon>
        <taxon>Cyclobacteriaceae</taxon>
        <taxon>Algoriphagus</taxon>
    </lineage>
</organism>
<reference evidence="2 3" key="1">
    <citation type="submission" date="2016-10" db="EMBL/GenBank/DDBJ databases">
        <authorList>
            <person name="de Groot N.N."/>
        </authorList>
    </citation>
    <scope>NUCLEOTIDE SEQUENCE [LARGE SCALE GENOMIC DNA]</scope>
    <source>
        <strain evidence="2 3">DSM 23399</strain>
    </source>
</reference>
<evidence type="ECO:0000313" key="3">
    <source>
        <dbReference type="Proteomes" id="UP000198790"/>
    </source>
</evidence>
<dbReference type="InterPro" id="IPR003772">
    <property type="entry name" value="YceD"/>
</dbReference>
<feature type="compositionally biased region" description="Acidic residues" evidence="1">
    <location>
        <begin position="199"/>
        <end position="211"/>
    </location>
</feature>
<dbReference type="AlphaFoldDB" id="A0A1I1C2J1"/>
<accession>A0A1I1C2J1</accession>
<name>A0A1I1C2J1_9BACT</name>
<feature type="region of interest" description="Disordered" evidence="1">
    <location>
        <begin position="188"/>
        <end position="221"/>
    </location>
</feature>
<dbReference type="STRING" id="237018.SAMN04489723_12155"/>
<sequence length="231" mass="27176">MIQSDHSKIKIIRLNQRLFQNLFHPFIIIHYFCGLKSRGGIVKFWRTFDIEVIKFLEGIHEIDFEIGDSFFQHFEDNELVKKGNLIVRIKMKVGANLIEMKFHIAGKVTLTCDRSLESFEEPLDFHEKMIFKYGSEEKEIDENMSMITRDTPKVNVAQLIYEFILLGLPAKKIHPDYRNEMDDEEYEGEGIYAYIDGQDSQDQDDESDSNEDNNSAVDPRWDLLKKLKNKE</sequence>
<dbReference type="Pfam" id="PF02620">
    <property type="entry name" value="YceD"/>
    <property type="match status" value="1"/>
</dbReference>